<keyword evidence="4" id="KW-1185">Reference proteome</keyword>
<feature type="region of interest" description="Disordered" evidence="1">
    <location>
        <begin position="1"/>
        <end position="31"/>
    </location>
</feature>
<dbReference type="EMBL" id="CAJNOJ010000020">
    <property type="protein sequence ID" value="CAF0839384.1"/>
    <property type="molecule type" value="Genomic_DNA"/>
</dbReference>
<evidence type="ECO:0000313" key="4">
    <source>
        <dbReference type="Proteomes" id="UP000663828"/>
    </source>
</evidence>
<name>A0A813VLR6_ADIRI</name>
<sequence>MHMKDASNNPQQAPRSDKKEPHEATEIETIEREQRAVVERMMQVQIQQARVKHLLDVLQSLDDDEGHD</sequence>
<dbReference type="EMBL" id="CAJNOR010000158">
    <property type="protein sequence ID" value="CAF0821696.1"/>
    <property type="molecule type" value="Genomic_DNA"/>
</dbReference>
<dbReference type="Proteomes" id="UP000663828">
    <property type="component" value="Unassembled WGS sequence"/>
</dbReference>
<dbReference type="Proteomes" id="UP000663852">
    <property type="component" value="Unassembled WGS sequence"/>
</dbReference>
<feature type="compositionally biased region" description="Polar residues" evidence="1">
    <location>
        <begin position="1"/>
        <end position="14"/>
    </location>
</feature>
<accession>A0A813VLR6</accession>
<evidence type="ECO:0000313" key="2">
    <source>
        <dbReference type="EMBL" id="CAF0821696.1"/>
    </source>
</evidence>
<evidence type="ECO:0000313" key="3">
    <source>
        <dbReference type="EMBL" id="CAF0839384.1"/>
    </source>
</evidence>
<reference evidence="3" key="1">
    <citation type="submission" date="2021-02" db="EMBL/GenBank/DDBJ databases">
        <authorList>
            <person name="Nowell W R."/>
        </authorList>
    </citation>
    <scope>NUCLEOTIDE SEQUENCE</scope>
</reference>
<evidence type="ECO:0000313" key="5">
    <source>
        <dbReference type="Proteomes" id="UP000663852"/>
    </source>
</evidence>
<proteinExistence type="predicted"/>
<dbReference type="OrthoDB" id="10046663at2759"/>
<gene>
    <name evidence="3" type="ORF">EDS130_LOCUS6752</name>
    <name evidence="2" type="ORF">XAT740_LOCUS3994</name>
</gene>
<protein>
    <submittedName>
        <fullName evidence="3">Uncharacterized protein</fullName>
    </submittedName>
</protein>
<dbReference type="AlphaFoldDB" id="A0A813VLR6"/>
<feature type="compositionally biased region" description="Basic and acidic residues" evidence="1">
    <location>
        <begin position="15"/>
        <end position="31"/>
    </location>
</feature>
<evidence type="ECO:0000256" key="1">
    <source>
        <dbReference type="SAM" id="MobiDB-lite"/>
    </source>
</evidence>
<organism evidence="3 5">
    <name type="scientific">Adineta ricciae</name>
    <name type="common">Rotifer</name>
    <dbReference type="NCBI Taxonomy" id="249248"/>
    <lineage>
        <taxon>Eukaryota</taxon>
        <taxon>Metazoa</taxon>
        <taxon>Spiralia</taxon>
        <taxon>Gnathifera</taxon>
        <taxon>Rotifera</taxon>
        <taxon>Eurotatoria</taxon>
        <taxon>Bdelloidea</taxon>
        <taxon>Adinetida</taxon>
        <taxon>Adinetidae</taxon>
        <taxon>Adineta</taxon>
    </lineage>
</organism>
<comment type="caution">
    <text evidence="3">The sequence shown here is derived from an EMBL/GenBank/DDBJ whole genome shotgun (WGS) entry which is preliminary data.</text>
</comment>